<evidence type="ECO:0000313" key="1">
    <source>
        <dbReference type="EMBL" id="SPJ74131.1"/>
    </source>
</evidence>
<dbReference type="Proteomes" id="UP001187734">
    <property type="component" value="Unassembled WGS sequence"/>
</dbReference>
<proteinExistence type="predicted"/>
<reference evidence="1" key="1">
    <citation type="submission" date="2018-03" db="EMBL/GenBank/DDBJ databases">
        <authorList>
            <person name="Guldener U."/>
        </authorList>
    </citation>
    <scope>NUCLEOTIDE SEQUENCE</scope>
</reference>
<evidence type="ECO:0000313" key="2">
    <source>
        <dbReference type="Proteomes" id="UP001187734"/>
    </source>
</evidence>
<keyword evidence="2" id="KW-1185">Reference proteome</keyword>
<comment type="caution">
    <text evidence="1">The sequence shown here is derived from an EMBL/GenBank/DDBJ whole genome shotgun (WGS) entry which is preliminary data.</text>
</comment>
<sequence length="594" mass="68730">MARHVRHHSSLWKRVQGQSNLLALPWDILKTIFEDVFREEGGYDFDSTSEKLVAASGNPINLSLMYTCRSIWEETKNMPLSLNNISFSTFYTPSWRPWAGRFSYLCNYHSHLLTDLLFHLRADITPQMRSEVNRRFSNVMPKLREELDMEYWRYSVGNWQQAPPGMLPGFAFNYKRYRWNINRFEGIDRNPHIFLCATWAKDPHTCRQATEHTLRLVAEAQPQKFTALIKKALPNWPCLNSPAEFLDISLDPWDIPSRAKLDVLGHLFQDDNQWAGLLDWPKRGPVPDPENYAPDSGCIGYQEKCRFSATAVAIWFIGRLSLRQRLSLKRVTLLEDKLSVNRPATHGVGLIPLCQENPNLRIQHRLVLSQALLTFRPNSWGESNFDNLLNTQRHLWGPDRQRWVSPACLTGQILSWIAEASRLPSLGMPADSYTLVLDGGPHGAYFSDLTQNVFLVFCAMALSYERYKAINSSLFLPDSSVVWLSLPGHWVRALSVPIRPFSESSHSKQVPLIQSNFEFGTLPNVCEHFNRRAGWNIDRWLRERNSCLRTWTAPYPPAFGRWQDNVLENYERQPIQIDAERKTTNKRKCKSLAR</sequence>
<dbReference type="AlphaFoldDB" id="A0AAE8SG14"/>
<organism evidence="1 2">
    <name type="scientific">Fusarium torulosum</name>
    <dbReference type="NCBI Taxonomy" id="33205"/>
    <lineage>
        <taxon>Eukaryota</taxon>
        <taxon>Fungi</taxon>
        <taxon>Dikarya</taxon>
        <taxon>Ascomycota</taxon>
        <taxon>Pezizomycotina</taxon>
        <taxon>Sordariomycetes</taxon>
        <taxon>Hypocreomycetidae</taxon>
        <taxon>Hypocreales</taxon>
        <taxon>Nectriaceae</taxon>
        <taxon>Fusarium</taxon>
    </lineage>
</organism>
<protein>
    <submittedName>
        <fullName evidence="1">Uncharacterized protein</fullName>
    </submittedName>
</protein>
<accession>A0AAE8SG14</accession>
<gene>
    <name evidence="1" type="ORF">FTOL_03861</name>
</gene>
<dbReference type="EMBL" id="ONZP01000116">
    <property type="protein sequence ID" value="SPJ74131.1"/>
    <property type="molecule type" value="Genomic_DNA"/>
</dbReference>
<name>A0AAE8SG14_9HYPO</name>